<proteinExistence type="predicted"/>
<evidence type="ECO:0000313" key="4">
    <source>
        <dbReference type="Proteomes" id="UP001175226"/>
    </source>
</evidence>
<sequence length="205" mass="22311">MAELTNPVALAALKAYDNASRELSNLQDNLPDADKEGAVDVWVTKAQMQWKITAENWEAAGVTDRAWHHVEHFFMKILPEVCKKSLQAVFVEYNKLAEHAMEFDFDIVPLAIPKSLKQCGTSSSQRAGSHVASSPAHTRQKSLVPPANLSHQPTLASQTHKPPVLPADPPHPVSPMPVSPQSASPPKTPPRTESSSVIPLPQNAL</sequence>
<feature type="coiled-coil region" evidence="1">
    <location>
        <begin position="9"/>
        <end position="36"/>
    </location>
</feature>
<protein>
    <submittedName>
        <fullName evidence="3">Uncharacterized protein</fullName>
    </submittedName>
</protein>
<reference evidence="3" key="1">
    <citation type="submission" date="2023-06" db="EMBL/GenBank/DDBJ databases">
        <authorList>
            <consortium name="Lawrence Berkeley National Laboratory"/>
            <person name="Ahrendt S."/>
            <person name="Sahu N."/>
            <person name="Indic B."/>
            <person name="Wong-Bajracharya J."/>
            <person name="Merenyi Z."/>
            <person name="Ke H.-M."/>
            <person name="Monk M."/>
            <person name="Kocsube S."/>
            <person name="Drula E."/>
            <person name="Lipzen A."/>
            <person name="Balint B."/>
            <person name="Henrissat B."/>
            <person name="Andreopoulos B."/>
            <person name="Martin F.M."/>
            <person name="Harder C.B."/>
            <person name="Rigling D."/>
            <person name="Ford K.L."/>
            <person name="Foster G.D."/>
            <person name="Pangilinan J."/>
            <person name="Papanicolaou A."/>
            <person name="Barry K."/>
            <person name="LaButti K."/>
            <person name="Viragh M."/>
            <person name="Koriabine M."/>
            <person name="Yan M."/>
            <person name="Riley R."/>
            <person name="Champramary S."/>
            <person name="Plett K.L."/>
            <person name="Tsai I.J."/>
            <person name="Slot J."/>
            <person name="Sipos G."/>
            <person name="Plett J."/>
            <person name="Nagy L.G."/>
            <person name="Grigoriev I.V."/>
        </authorList>
    </citation>
    <scope>NUCLEOTIDE SEQUENCE</scope>
    <source>
        <strain evidence="3">FPL87.14</strain>
    </source>
</reference>
<dbReference type="Proteomes" id="UP001175226">
    <property type="component" value="Unassembled WGS sequence"/>
</dbReference>
<keyword evidence="4" id="KW-1185">Reference proteome</keyword>
<feature type="region of interest" description="Disordered" evidence="2">
    <location>
        <begin position="119"/>
        <end position="205"/>
    </location>
</feature>
<feature type="compositionally biased region" description="Polar residues" evidence="2">
    <location>
        <begin position="119"/>
        <end position="137"/>
    </location>
</feature>
<feature type="compositionally biased region" description="Pro residues" evidence="2">
    <location>
        <begin position="163"/>
        <end position="178"/>
    </location>
</feature>
<evidence type="ECO:0000313" key="3">
    <source>
        <dbReference type="EMBL" id="KAK0437779.1"/>
    </source>
</evidence>
<name>A0AA39ML68_9AGAR</name>
<evidence type="ECO:0000256" key="1">
    <source>
        <dbReference type="SAM" id="Coils"/>
    </source>
</evidence>
<gene>
    <name evidence="3" type="ORF">EV421DRAFT_1906977</name>
</gene>
<evidence type="ECO:0000256" key="2">
    <source>
        <dbReference type="SAM" id="MobiDB-lite"/>
    </source>
</evidence>
<comment type="caution">
    <text evidence="3">The sequence shown here is derived from an EMBL/GenBank/DDBJ whole genome shotgun (WGS) entry which is preliminary data.</text>
</comment>
<accession>A0AA39ML68</accession>
<feature type="compositionally biased region" description="Polar residues" evidence="2">
    <location>
        <begin position="149"/>
        <end position="160"/>
    </location>
</feature>
<dbReference type="AlphaFoldDB" id="A0AA39ML68"/>
<keyword evidence="1" id="KW-0175">Coiled coil</keyword>
<dbReference type="EMBL" id="JAUEPT010000046">
    <property type="protein sequence ID" value="KAK0437779.1"/>
    <property type="molecule type" value="Genomic_DNA"/>
</dbReference>
<organism evidence="3 4">
    <name type="scientific">Armillaria borealis</name>
    <dbReference type="NCBI Taxonomy" id="47425"/>
    <lineage>
        <taxon>Eukaryota</taxon>
        <taxon>Fungi</taxon>
        <taxon>Dikarya</taxon>
        <taxon>Basidiomycota</taxon>
        <taxon>Agaricomycotina</taxon>
        <taxon>Agaricomycetes</taxon>
        <taxon>Agaricomycetidae</taxon>
        <taxon>Agaricales</taxon>
        <taxon>Marasmiineae</taxon>
        <taxon>Physalacriaceae</taxon>
        <taxon>Armillaria</taxon>
    </lineage>
</organism>